<keyword evidence="17" id="KW-1185">Reference proteome</keyword>
<evidence type="ECO:0000256" key="6">
    <source>
        <dbReference type="ARBA" id="ARBA00022723"/>
    </source>
</evidence>
<dbReference type="GO" id="GO:0016020">
    <property type="term" value="C:membrane"/>
    <property type="evidence" value="ECO:0007669"/>
    <property type="project" value="UniProtKB-SubCell"/>
</dbReference>
<dbReference type="InterPro" id="IPR036396">
    <property type="entry name" value="Cyt_P450_sf"/>
</dbReference>
<keyword evidence="10 13" id="KW-0503">Monooxygenase</keyword>
<evidence type="ECO:0000256" key="15">
    <source>
        <dbReference type="SAM" id="Phobius"/>
    </source>
</evidence>
<keyword evidence="11 15" id="KW-0472">Membrane</keyword>
<evidence type="ECO:0000313" key="16">
    <source>
        <dbReference type="EMBL" id="KAJ6988889.1"/>
    </source>
</evidence>
<dbReference type="PANTHER" id="PTHR47956:SF17">
    <property type="entry name" value="CYTOCHROME P450 71B36-LIKE"/>
    <property type="match status" value="1"/>
</dbReference>
<keyword evidence="9 12" id="KW-0408">Iron</keyword>
<dbReference type="GO" id="GO:0005506">
    <property type="term" value="F:iron ion binding"/>
    <property type="evidence" value="ECO:0007669"/>
    <property type="project" value="InterPro"/>
</dbReference>
<accession>A0AAD6MP86</accession>
<dbReference type="EMBL" id="JAQIZT010000008">
    <property type="protein sequence ID" value="KAJ6988889.1"/>
    <property type="molecule type" value="Genomic_DNA"/>
</dbReference>
<feature type="transmembrane region" description="Helical" evidence="15">
    <location>
        <begin position="262"/>
        <end position="279"/>
    </location>
</feature>
<feature type="binding site" description="axial binding residue" evidence="12">
    <location>
        <position position="528"/>
    </location>
    <ligand>
        <name>heme</name>
        <dbReference type="ChEBI" id="CHEBI:30413"/>
    </ligand>
    <ligandPart>
        <name>Fe</name>
        <dbReference type="ChEBI" id="CHEBI:18248"/>
    </ligandPart>
</feature>
<evidence type="ECO:0000256" key="11">
    <source>
        <dbReference type="ARBA" id="ARBA00023136"/>
    </source>
</evidence>
<evidence type="ECO:0000256" key="12">
    <source>
        <dbReference type="PIRSR" id="PIRSR602401-1"/>
    </source>
</evidence>
<dbReference type="FunFam" id="1.10.630.10:FF:000126">
    <property type="entry name" value="Predicted protein"/>
    <property type="match status" value="1"/>
</dbReference>
<feature type="compositionally biased region" description="Polar residues" evidence="14">
    <location>
        <begin position="68"/>
        <end position="77"/>
    </location>
</feature>
<dbReference type="PRINTS" id="PR00385">
    <property type="entry name" value="P450"/>
</dbReference>
<proteinExistence type="inferred from homology"/>
<evidence type="ECO:0000256" key="13">
    <source>
        <dbReference type="RuleBase" id="RU000461"/>
    </source>
</evidence>
<name>A0AAD6MP86_9ROSI</name>
<dbReference type="SUPFAM" id="SSF48264">
    <property type="entry name" value="Cytochrome P450"/>
    <property type="match status" value="1"/>
</dbReference>
<dbReference type="InterPro" id="IPR001128">
    <property type="entry name" value="Cyt_P450"/>
</dbReference>
<evidence type="ECO:0000256" key="2">
    <source>
        <dbReference type="ARBA" id="ARBA00004167"/>
    </source>
</evidence>
<feature type="compositionally biased region" description="Polar residues" evidence="14">
    <location>
        <begin position="27"/>
        <end position="45"/>
    </location>
</feature>
<evidence type="ECO:0000256" key="1">
    <source>
        <dbReference type="ARBA" id="ARBA00001971"/>
    </source>
</evidence>
<dbReference type="InterPro" id="IPR050193">
    <property type="entry name" value="Cytochrome_P450_71"/>
</dbReference>
<sequence>MGHSVHGGVGALKSDASKKYVAYPQTNPHFIETLPQQLEGQDSQTPPSPGVSLRQDQQNQLPHGPLHTDQNPESSCPQHDVKFRSPWVLPPQPRGHPQADGPKHGGEPHVPPMHQDQDRGLRVTYPRHQERHRRQPHSPKSPTSTVFWDAQTCSNQSITWLGAVFCTIFCIVIVLGGLIVLIVYLVFRPRSPRFNVSRATLNTASIDAGSLLDAGLSVLAKLNQSKQESSASRNGKRTASEQISRNGVLLDVKGVFRVRSKLGSLLWFSYGLIAYGFNYRGTSFDRDKFHEVVHDAEAVVGSISADESIPYLGWIVDWLTGHRARTERVFHEVDTFFQHVIDNHLKPERIQEHDDMVDVLLRIEKEHTELGASQFTKDNIKATLLNLFLGGVDTVSLTVNWAMAELVRNPRVMKKVQDEVRKCVGNKGRVTESDIDQLEYLRMVIKETLRLHPPAPLLLPRETMSHCKVSGHNIYPKMLVQINVWAIGRDPRYWKDPEEFFPERFLDSSIEKGQSFEYLPFGSGRRICPGMHMGSITVEIILSNLLYCFDWVFPDGMKKEDIDMEEKAGVSLTTSKKTPLILVPVNYLQ</sequence>
<dbReference type="GO" id="GO:0020037">
    <property type="term" value="F:heme binding"/>
    <property type="evidence" value="ECO:0007669"/>
    <property type="project" value="InterPro"/>
</dbReference>
<evidence type="ECO:0000256" key="10">
    <source>
        <dbReference type="ARBA" id="ARBA00023033"/>
    </source>
</evidence>
<evidence type="ECO:0000256" key="3">
    <source>
        <dbReference type="ARBA" id="ARBA00010617"/>
    </source>
</evidence>
<comment type="cofactor">
    <cofactor evidence="1 12">
        <name>heme</name>
        <dbReference type="ChEBI" id="CHEBI:30413"/>
    </cofactor>
</comment>
<keyword evidence="7 15" id="KW-1133">Transmembrane helix</keyword>
<dbReference type="GO" id="GO:0016705">
    <property type="term" value="F:oxidoreductase activity, acting on paired donors, with incorporation or reduction of molecular oxygen"/>
    <property type="evidence" value="ECO:0007669"/>
    <property type="project" value="InterPro"/>
</dbReference>
<dbReference type="InterPro" id="IPR017972">
    <property type="entry name" value="Cyt_P450_CS"/>
</dbReference>
<dbReference type="InterPro" id="IPR002401">
    <property type="entry name" value="Cyt_P450_E_grp-I"/>
</dbReference>
<dbReference type="Gene3D" id="1.10.630.10">
    <property type="entry name" value="Cytochrome P450"/>
    <property type="match status" value="1"/>
</dbReference>
<keyword evidence="6 12" id="KW-0479">Metal-binding</keyword>
<dbReference type="PANTHER" id="PTHR47956">
    <property type="entry name" value="CYTOCHROME P450 71B11-RELATED"/>
    <property type="match status" value="1"/>
</dbReference>
<dbReference type="AlphaFoldDB" id="A0AAD6MP86"/>
<evidence type="ECO:0000313" key="17">
    <source>
        <dbReference type="Proteomes" id="UP001164929"/>
    </source>
</evidence>
<evidence type="ECO:0000256" key="8">
    <source>
        <dbReference type="ARBA" id="ARBA00023002"/>
    </source>
</evidence>
<keyword evidence="8 13" id="KW-0560">Oxidoreductase</keyword>
<dbReference type="PROSITE" id="PS00086">
    <property type="entry name" value="CYTOCHROME_P450"/>
    <property type="match status" value="1"/>
</dbReference>
<evidence type="ECO:0000256" key="5">
    <source>
        <dbReference type="ARBA" id="ARBA00022692"/>
    </source>
</evidence>
<protein>
    <submittedName>
        <fullName evidence="16">Uncharacterized protein</fullName>
    </submittedName>
</protein>
<keyword evidence="5 15" id="KW-0812">Transmembrane</keyword>
<keyword evidence="4 12" id="KW-0349">Heme</keyword>
<evidence type="ECO:0000256" key="7">
    <source>
        <dbReference type="ARBA" id="ARBA00022989"/>
    </source>
</evidence>
<dbReference type="GO" id="GO:0004497">
    <property type="term" value="F:monooxygenase activity"/>
    <property type="evidence" value="ECO:0007669"/>
    <property type="project" value="UniProtKB-KW"/>
</dbReference>
<dbReference type="PRINTS" id="PR00463">
    <property type="entry name" value="EP450I"/>
</dbReference>
<comment type="caution">
    <text evidence="16">The sequence shown here is derived from an EMBL/GenBank/DDBJ whole genome shotgun (WGS) entry which is preliminary data.</text>
</comment>
<dbReference type="Pfam" id="PF00067">
    <property type="entry name" value="p450"/>
    <property type="match status" value="1"/>
</dbReference>
<feature type="transmembrane region" description="Helical" evidence="15">
    <location>
        <begin position="160"/>
        <end position="187"/>
    </location>
</feature>
<comment type="similarity">
    <text evidence="3 13">Belongs to the cytochrome P450 family.</text>
</comment>
<comment type="subcellular location">
    <subcellularLocation>
        <location evidence="2">Membrane</location>
        <topology evidence="2">Single-pass membrane protein</topology>
    </subcellularLocation>
</comment>
<reference evidence="16" key="1">
    <citation type="journal article" date="2023" name="Mol. Ecol. Resour.">
        <title>Chromosome-level genome assembly of a triploid poplar Populus alba 'Berolinensis'.</title>
        <authorList>
            <person name="Chen S."/>
            <person name="Yu Y."/>
            <person name="Wang X."/>
            <person name="Wang S."/>
            <person name="Zhang T."/>
            <person name="Zhou Y."/>
            <person name="He R."/>
            <person name="Meng N."/>
            <person name="Wang Y."/>
            <person name="Liu W."/>
            <person name="Liu Z."/>
            <person name="Liu J."/>
            <person name="Guo Q."/>
            <person name="Huang H."/>
            <person name="Sederoff R.R."/>
            <person name="Wang G."/>
            <person name="Qu G."/>
            <person name="Chen S."/>
        </authorList>
    </citation>
    <scope>NUCLEOTIDE SEQUENCE</scope>
    <source>
        <strain evidence="16">SC-2020</strain>
    </source>
</reference>
<evidence type="ECO:0000256" key="4">
    <source>
        <dbReference type="ARBA" id="ARBA00022617"/>
    </source>
</evidence>
<gene>
    <name evidence="16" type="ORF">NC653_021711</name>
</gene>
<organism evidence="16 17">
    <name type="scientific">Populus alba x Populus x berolinensis</name>
    <dbReference type="NCBI Taxonomy" id="444605"/>
    <lineage>
        <taxon>Eukaryota</taxon>
        <taxon>Viridiplantae</taxon>
        <taxon>Streptophyta</taxon>
        <taxon>Embryophyta</taxon>
        <taxon>Tracheophyta</taxon>
        <taxon>Spermatophyta</taxon>
        <taxon>Magnoliopsida</taxon>
        <taxon>eudicotyledons</taxon>
        <taxon>Gunneridae</taxon>
        <taxon>Pentapetalae</taxon>
        <taxon>rosids</taxon>
        <taxon>fabids</taxon>
        <taxon>Malpighiales</taxon>
        <taxon>Salicaceae</taxon>
        <taxon>Saliceae</taxon>
        <taxon>Populus</taxon>
    </lineage>
</organism>
<evidence type="ECO:0000256" key="9">
    <source>
        <dbReference type="ARBA" id="ARBA00023004"/>
    </source>
</evidence>
<evidence type="ECO:0000256" key="14">
    <source>
        <dbReference type="SAM" id="MobiDB-lite"/>
    </source>
</evidence>
<dbReference type="Proteomes" id="UP001164929">
    <property type="component" value="Chromosome 8"/>
</dbReference>
<feature type="region of interest" description="Disordered" evidence="14">
    <location>
        <begin position="27"/>
        <end position="117"/>
    </location>
</feature>